<dbReference type="GO" id="GO:0016787">
    <property type="term" value="F:hydrolase activity"/>
    <property type="evidence" value="ECO:0007669"/>
    <property type="project" value="UniProtKB-KW"/>
</dbReference>
<sequence>MSDQKYQQQLDQDVLAFIDKVESFMPADVASYTIEQQREVYLDLCRHFHAGHPEGVSTTDFMIETEECAVPIRNYKTTKRQATAHIIYYHGGGFVIGGLDSHDDVCAELCDQTGFNVTSVDYRLAPENTHPAAFNDALAAYEHVVAMADLPIILSGDSAGATLAAVVAHATRQHAIKPAGQVLIYPALGSDMTVGSYLEHAEAPMLTTEDMRFYYQAFSGGKETKDDPTFLPLMDTDYSGLPPAYIVTAGCDPLRDDGRDYQQRINAAGGQVEWVNEAGLVHGYLRARHSVKEARKSFGRIVAAFLALHQ</sequence>
<evidence type="ECO:0000259" key="4">
    <source>
        <dbReference type="Pfam" id="PF07859"/>
    </source>
</evidence>
<dbReference type="PANTHER" id="PTHR48081">
    <property type="entry name" value="AB HYDROLASE SUPERFAMILY PROTEIN C4A8.06C"/>
    <property type="match status" value="1"/>
</dbReference>
<proteinExistence type="inferred from homology"/>
<keyword evidence="2" id="KW-0378">Hydrolase</keyword>
<dbReference type="PANTHER" id="PTHR48081:SF8">
    <property type="entry name" value="ALPHA_BETA HYDROLASE FOLD-3 DOMAIN-CONTAINING PROTEIN-RELATED"/>
    <property type="match status" value="1"/>
</dbReference>
<dbReference type="InterPro" id="IPR029058">
    <property type="entry name" value="AB_hydrolase_fold"/>
</dbReference>
<accession>A0A6S6SC44</accession>
<evidence type="ECO:0000313" key="5">
    <source>
        <dbReference type="EMBL" id="CAA6802209.1"/>
    </source>
</evidence>
<dbReference type="Gene3D" id="3.40.50.1820">
    <property type="entry name" value="alpha/beta hydrolase"/>
    <property type="match status" value="1"/>
</dbReference>
<evidence type="ECO:0000256" key="2">
    <source>
        <dbReference type="ARBA" id="ARBA00022801"/>
    </source>
</evidence>
<evidence type="ECO:0000256" key="1">
    <source>
        <dbReference type="ARBA" id="ARBA00010515"/>
    </source>
</evidence>
<dbReference type="SUPFAM" id="SSF53474">
    <property type="entry name" value="alpha/beta-Hydrolases"/>
    <property type="match status" value="1"/>
</dbReference>
<reference evidence="5" key="1">
    <citation type="submission" date="2020-01" db="EMBL/GenBank/DDBJ databases">
        <authorList>
            <person name="Meier V. D."/>
            <person name="Meier V D."/>
        </authorList>
    </citation>
    <scope>NUCLEOTIDE SEQUENCE</scope>
    <source>
        <strain evidence="5">HLG_WM_MAG_09</strain>
    </source>
</reference>
<dbReference type="AlphaFoldDB" id="A0A6S6SC44"/>
<dbReference type="InterPro" id="IPR033140">
    <property type="entry name" value="Lipase_GDXG_put_SER_AS"/>
</dbReference>
<dbReference type="EMBL" id="CACVAT010000041">
    <property type="protein sequence ID" value="CAA6802209.1"/>
    <property type="molecule type" value="Genomic_DNA"/>
</dbReference>
<name>A0A6S6SC44_9GAMM</name>
<dbReference type="InterPro" id="IPR013094">
    <property type="entry name" value="AB_hydrolase_3"/>
</dbReference>
<protein>
    <submittedName>
        <fullName evidence="5">Lipase</fullName>
    </submittedName>
</protein>
<comment type="similarity">
    <text evidence="1">Belongs to the 'GDXG' lipolytic enzyme family.</text>
</comment>
<dbReference type="InterPro" id="IPR050300">
    <property type="entry name" value="GDXG_lipolytic_enzyme"/>
</dbReference>
<gene>
    <name evidence="5" type="ORF">HELGO_WM29111</name>
</gene>
<feature type="domain" description="Alpha/beta hydrolase fold-3" evidence="4">
    <location>
        <begin position="86"/>
        <end position="285"/>
    </location>
</feature>
<organism evidence="5">
    <name type="scientific">uncultured Thiotrichaceae bacterium</name>
    <dbReference type="NCBI Taxonomy" id="298394"/>
    <lineage>
        <taxon>Bacteria</taxon>
        <taxon>Pseudomonadati</taxon>
        <taxon>Pseudomonadota</taxon>
        <taxon>Gammaproteobacteria</taxon>
        <taxon>Thiotrichales</taxon>
        <taxon>Thiotrichaceae</taxon>
        <taxon>environmental samples</taxon>
    </lineage>
</organism>
<evidence type="ECO:0000256" key="3">
    <source>
        <dbReference type="PROSITE-ProRule" id="PRU10038"/>
    </source>
</evidence>
<dbReference type="PROSITE" id="PS01174">
    <property type="entry name" value="LIPASE_GDXG_SER"/>
    <property type="match status" value="1"/>
</dbReference>
<feature type="active site" evidence="3">
    <location>
        <position position="158"/>
    </location>
</feature>
<dbReference type="Pfam" id="PF07859">
    <property type="entry name" value="Abhydrolase_3"/>
    <property type="match status" value="1"/>
</dbReference>